<dbReference type="AlphaFoldDB" id="A0A8K0DL36"/>
<accession>A0A8K0DL36</accession>
<comment type="caution">
    <text evidence="6">The sequence shown here is derived from an EMBL/GenBank/DDBJ whole genome shotgun (WGS) entry which is preliminary data.</text>
</comment>
<dbReference type="Proteomes" id="UP000796880">
    <property type="component" value="Unassembled WGS sequence"/>
</dbReference>
<gene>
    <name evidence="6" type="ORF">FNV43_RR24097</name>
</gene>
<dbReference type="Gene3D" id="3.40.50.300">
    <property type="entry name" value="P-loop containing nucleotide triphosphate hydrolases"/>
    <property type="match status" value="1"/>
</dbReference>
<keyword evidence="7" id="KW-1185">Reference proteome</keyword>
<dbReference type="InterPro" id="IPR000863">
    <property type="entry name" value="Sulfotransferase_dom"/>
</dbReference>
<sequence>MEEIKSSCSSSSSSVVKDEEEEMKKGSEELIATLPVENRGDGLPLYLFKGCWCPSFAFRGLIAADLHFQAQDSDIILASLTKSGTTWLKALIFSIVNRKKCALKDSPVLTTQPHDLMPFIEFDLYRHGNLPENLHQLPQPRLFSTHSHYSLLAHSIRHSCCRIVYVCRKPLDNLVSTWHFLKPLDENHQDMDVIVAYWKTDFGPFWDNVLGYWNASLENPDKVLFMKYEDLKVDIVFELKRLAKFLGFPFSVEEEKEGLMEEVSKLCSFEKLKNVEVNQIGKRVGTGAPVNAFFRNGKVGDYVNHITPAMVENLKKLTEEKFAGSGLVYNYSSSN</sequence>
<dbReference type="EMBL" id="VOIH02000011">
    <property type="protein sequence ID" value="KAF3432995.1"/>
    <property type="molecule type" value="Genomic_DNA"/>
</dbReference>
<dbReference type="Pfam" id="PF00685">
    <property type="entry name" value="Sulfotransfer_1"/>
    <property type="match status" value="1"/>
</dbReference>
<dbReference type="OrthoDB" id="205623at2759"/>
<evidence type="ECO:0000313" key="6">
    <source>
        <dbReference type="EMBL" id="KAF3432995.1"/>
    </source>
</evidence>
<feature type="region of interest" description="Disordered" evidence="4">
    <location>
        <begin position="1"/>
        <end position="23"/>
    </location>
</feature>
<dbReference type="SUPFAM" id="SSF52540">
    <property type="entry name" value="P-loop containing nucleoside triphosphate hydrolases"/>
    <property type="match status" value="1"/>
</dbReference>
<reference evidence="6" key="1">
    <citation type="submission" date="2020-03" db="EMBL/GenBank/DDBJ databases">
        <title>A high-quality chromosome-level genome assembly of a woody plant with both climbing and erect habits, Rhamnella rubrinervis.</title>
        <authorList>
            <person name="Lu Z."/>
            <person name="Yang Y."/>
            <person name="Zhu X."/>
            <person name="Sun Y."/>
        </authorList>
    </citation>
    <scope>NUCLEOTIDE SEQUENCE</scope>
    <source>
        <strain evidence="6">BYM</strain>
        <tissue evidence="6">Leaf</tissue>
    </source>
</reference>
<dbReference type="PANTHER" id="PTHR11783">
    <property type="entry name" value="SULFOTRANSFERASE SULT"/>
    <property type="match status" value="1"/>
</dbReference>
<evidence type="ECO:0000256" key="1">
    <source>
        <dbReference type="ARBA" id="ARBA00005771"/>
    </source>
</evidence>
<evidence type="ECO:0000259" key="5">
    <source>
        <dbReference type="Pfam" id="PF00685"/>
    </source>
</evidence>
<evidence type="ECO:0000313" key="7">
    <source>
        <dbReference type="Proteomes" id="UP000796880"/>
    </source>
</evidence>
<dbReference type="EC" id="2.8.2.-" evidence="3"/>
<protein>
    <recommendedName>
        <fullName evidence="3">Sulfotransferase</fullName>
        <ecNumber evidence="3">2.8.2.-</ecNumber>
    </recommendedName>
</protein>
<comment type="similarity">
    <text evidence="1 3">Belongs to the sulfotransferase 1 family.</text>
</comment>
<dbReference type="InterPro" id="IPR027417">
    <property type="entry name" value="P-loop_NTPase"/>
</dbReference>
<feature type="domain" description="Sulfotransferase" evidence="5">
    <location>
        <begin position="72"/>
        <end position="326"/>
    </location>
</feature>
<feature type="compositionally biased region" description="Low complexity" evidence="4">
    <location>
        <begin position="1"/>
        <end position="15"/>
    </location>
</feature>
<evidence type="ECO:0000256" key="3">
    <source>
        <dbReference type="RuleBase" id="RU361155"/>
    </source>
</evidence>
<organism evidence="6 7">
    <name type="scientific">Rhamnella rubrinervis</name>
    <dbReference type="NCBI Taxonomy" id="2594499"/>
    <lineage>
        <taxon>Eukaryota</taxon>
        <taxon>Viridiplantae</taxon>
        <taxon>Streptophyta</taxon>
        <taxon>Embryophyta</taxon>
        <taxon>Tracheophyta</taxon>
        <taxon>Spermatophyta</taxon>
        <taxon>Magnoliopsida</taxon>
        <taxon>eudicotyledons</taxon>
        <taxon>Gunneridae</taxon>
        <taxon>Pentapetalae</taxon>
        <taxon>rosids</taxon>
        <taxon>fabids</taxon>
        <taxon>Rosales</taxon>
        <taxon>Rhamnaceae</taxon>
        <taxon>rhamnoid group</taxon>
        <taxon>Rhamneae</taxon>
        <taxon>Rhamnella</taxon>
    </lineage>
</organism>
<dbReference type="GO" id="GO:0008146">
    <property type="term" value="F:sulfotransferase activity"/>
    <property type="evidence" value="ECO:0007669"/>
    <property type="project" value="InterPro"/>
</dbReference>
<keyword evidence="2 3" id="KW-0808">Transferase</keyword>
<evidence type="ECO:0000256" key="4">
    <source>
        <dbReference type="SAM" id="MobiDB-lite"/>
    </source>
</evidence>
<proteinExistence type="inferred from homology"/>
<evidence type="ECO:0000256" key="2">
    <source>
        <dbReference type="ARBA" id="ARBA00022679"/>
    </source>
</evidence>
<name>A0A8K0DL36_9ROSA</name>